<reference evidence="1" key="1">
    <citation type="submission" date="2014-11" db="EMBL/GenBank/DDBJ databases">
        <authorList>
            <person name="Amaro Gonzalez C."/>
        </authorList>
    </citation>
    <scope>NUCLEOTIDE SEQUENCE</scope>
</reference>
<dbReference type="EMBL" id="GBXM01072318">
    <property type="protein sequence ID" value="JAH36259.1"/>
    <property type="molecule type" value="Transcribed_RNA"/>
</dbReference>
<sequence length="15" mass="1646">MHAGIMHTNTHVLPS</sequence>
<accession>A0A0E9S4D4</accession>
<evidence type="ECO:0000313" key="1">
    <source>
        <dbReference type="EMBL" id="JAH36259.1"/>
    </source>
</evidence>
<reference evidence="1" key="2">
    <citation type="journal article" date="2015" name="Fish Shellfish Immunol.">
        <title>Early steps in the European eel (Anguilla anguilla)-Vibrio vulnificus interaction in the gills: Role of the RtxA13 toxin.</title>
        <authorList>
            <person name="Callol A."/>
            <person name="Pajuelo D."/>
            <person name="Ebbesson L."/>
            <person name="Teles M."/>
            <person name="MacKenzie S."/>
            <person name="Amaro C."/>
        </authorList>
    </citation>
    <scope>NUCLEOTIDE SEQUENCE</scope>
</reference>
<name>A0A0E9S4D4_ANGAN</name>
<proteinExistence type="predicted"/>
<protein>
    <submittedName>
        <fullName evidence="1">Uncharacterized protein</fullName>
    </submittedName>
</protein>
<organism evidence="1">
    <name type="scientific">Anguilla anguilla</name>
    <name type="common">European freshwater eel</name>
    <name type="synonym">Muraena anguilla</name>
    <dbReference type="NCBI Taxonomy" id="7936"/>
    <lineage>
        <taxon>Eukaryota</taxon>
        <taxon>Metazoa</taxon>
        <taxon>Chordata</taxon>
        <taxon>Craniata</taxon>
        <taxon>Vertebrata</taxon>
        <taxon>Euteleostomi</taxon>
        <taxon>Actinopterygii</taxon>
        <taxon>Neopterygii</taxon>
        <taxon>Teleostei</taxon>
        <taxon>Anguilliformes</taxon>
        <taxon>Anguillidae</taxon>
        <taxon>Anguilla</taxon>
    </lineage>
</organism>